<organism evidence="1 2">
    <name type="scientific">Monopterus albus</name>
    <name type="common">Swamp eel</name>
    <dbReference type="NCBI Taxonomy" id="43700"/>
    <lineage>
        <taxon>Eukaryota</taxon>
        <taxon>Metazoa</taxon>
        <taxon>Chordata</taxon>
        <taxon>Craniata</taxon>
        <taxon>Vertebrata</taxon>
        <taxon>Euteleostomi</taxon>
        <taxon>Actinopterygii</taxon>
        <taxon>Neopterygii</taxon>
        <taxon>Teleostei</taxon>
        <taxon>Neoteleostei</taxon>
        <taxon>Acanthomorphata</taxon>
        <taxon>Anabantaria</taxon>
        <taxon>Synbranchiformes</taxon>
        <taxon>Synbranchidae</taxon>
        <taxon>Monopterus</taxon>
    </lineage>
</organism>
<dbReference type="Ensembl" id="ENSMALT00000019166.1">
    <property type="protein sequence ID" value="ENSMALP00000018794.1"/>
    <property type="gene ID" value="ENSMALG00000013122.1"/>
</dbReference>
<reference evidence="1" key="1">
    <citation type="submission" date="2025-08" db="UniProtKB">
        <authorList>
            <consortium name="Ensembl"/>
        </authorList>
    </citation>
    <scope>IDENTIFICATION</scope>
</reference>
<proteinExistence type="predicted"/>
<name>A0A3Q3JHF1_MONAL</name>
<protein>
    <submittedName>
        <fullName evidence="1">Uncharacterized protein</fullName>
    </submittedName>
</protein>
<evidence type="ECO:0000313" key="1">
    <source>
        <dbReference type="Ensembl" id="ENSMALP00000018794.1"/>
    </source>
</evidence>
<dbReference type="Proteomes" id="UP000261600">
    <property type="component" value="Unplaced"/>
</dbReference>
<dbReference type="AlphaFoldDB" id="A0A3Q3JHF1"/>
<evidence type="ECO:0000313" key="2">
    <source>
        <dbReference type="Proteomes" id="UP000261600"/>
    </source>
</evidence>
<keyword evidence="2" id="KW-1185">Reference proteome</keyword>
<sequence>MDDELENFIKEHKARVAEDKVILEQDPPYMEIKVCLNGPGSTDAGISSLNGVLHQYRCLSPVKGPSK</sequence>
<accession>A0A3Q3JHF1</accession>
<dbReference type="STRING" id="43700.ENSMALP00000018794"/>
<reference evidence="1" key="2">
    <citation type="submission" date="2025-09" db="UniProtKB">
        <authorList>
            <consortium name="Ensembl"/>
        </authorList>
    </citation>
    <scope>IDENTIFICATION</scope>
</reference>